<name>A0AAE5CBG6_9BACT</name>
<dbReference type="PANTHER" id="PTHR44858:SF1">
    <property type="entry name" value="UDP-N-ACETYLGLUCOSAMINE--PEPTIDE N-ACETYLGLUCOSAMINYLTRANSFERASE SPINDLY-RELATED"/>
    <property type="match status" value="1"/>
</dbReference>
<dbReference type="Proteomes" id="UP000702544">
    <property type="component" value="Unassembled WGS sequence"/>
</dbReference>
<evidence type="ECO:0000256" key="1">
    <source>
        <dbReference type="ARBA" id="ARBA00022737"/>
    </source>
</evidence>
<sequence length="508" mass="57065">MTRIFARELVHRRLPQIIGLYLAAGWGILEFSDWAVAHFEMTFPLTDVVVAVWLVGLPIAAMLGWKLGGNGGSAAATRSAESSAKSIAVLPFANLSDSPDTEYLSDGLSEEIINSLAKIEDLNVVSRTSAFAYKGRSQDVRKIGRELNVASVLEGSVRVSGSQLRITTQLINVADGYHLWSERFDREMEDLFTIEDEIAENVVRTLRVILGENERHALFRLPTQDVRAYEYYLRGRQFFHQSRRKSLEYAREMFKRAVEIDPDYALAYAGIANSSALIHTYYPTSEGDVERADEASRRALQIDPNLPDAHAARGFALFLMKRLPEAEEEFERAIELDPRNYEAHYFYGRTCFQQGKLEEAAQRFEHAVAAREDYPAAFFAAQAREALGRKEAALAAYERALRIAEKHMDLNPDDPRAATMRAVALCRTGRLEEGLEWAQRALAIDPEDASVRYNVACLYALEGKSEEAIGCLEDAIDAGFGSRDWIANDPDLASLRDHPRFKALMSRL</sequence>
<dbReference type="Pfam" id="PF14559">
    <property type="entry name" value="TPR_19"/>
    <property type="match status" value="1"/>
</dbReference>
<dbReference type="AlphaFoldDB" id="A0AAE5CBG6"/>
<evidence type="ECO:0000313" key="5">
    <source>
        <dbReference type="Proteomes" id="UP000702544"/>
    </source>
</evidence>
<dbReference type="GO" id="GO:0046813">
    <property type="term" value="P:receptor-mediated virion attachment to host cell"/>
    <property type="evidence" value="ECO:0007669"/>
    <property type="project" value="TreeGrafter"/>
</dbReference>
<proteinExistence type="predicted"/>
<organism evidence="4 5">
    <name type="scientific">Candidatus Kutchimonas denitrificans</name>
    <dbReference type="NCBI Taxonomy" id="3056748"/>
    <lineage>
        <taxon>Bacteria</taxon>
        <taxon>Pseudomonadati</taxon>
        <taxon>Gemmatimonadota</taxon>
        <taxon>Gemmatimonadia</taxon>
        <taxon>Candidatus Palauibacterales</taxon>
        <taxon>Candidatus Palauibacteraceae</taxon>
        <taxon>Candidatus Kutchimonas</taxon>
    </lineage>
</organism>
<dbReference type="InterPro" id="IPR019734">
    <property type="entry name" value="TPR_rpt"/>
</dbReference>
<dbReference type="PANTHER" id="PTHR44858">
    <property type="entry name" value="TETRATRICOPEPTIDE REPEAT PROTEIN 6"/>
    <property type="match status" value="1"/>
</dbReference>
<reference evidence="4 5" key="1">
    <citation type="submission" date="2020-01" db="EMBL/GenBank/DDBJ databases">
        <title>Genomes assembled from Gulf of Kutch pelagic sediment metagenomes.</title>
        <authorList>
            <person name="Chandrashekar M."/>
            <person name="Mahajan M.S."/>
            <person name="Dave K.J."/>
            <person name="Vatsa P."/>
            <person name="Nathani N.M."/>
        </authorList>
    </citation>
    <scope>NUCLEOTIDE SEQUENCE [LARGE SCALE GENOMIC DNA]</scope>
    <source>
        <strain evidence="4">KS3-K002</strain>
    </source>
</reference>
<dbReference type="NCBIfam" id="NF047558">
    <property type="entry name" value="TPR_END_plus"/>
    <property type="match status" value="1"/>
</dbReference>
<dbReference type="SUPFAM" id="SSF48452">
    <property type="entry name" value="TPR-like"/>
    <property type="match status" value="1"/>
</dbReference>
<dbReference type="Pfam" id="PF12895">
    <property type="entry name" value="ANAPC3"/>
    <property type="match status" value="1"/>
</dbReference>
<evidence type="ECO:0000256" key="2">
    <source>
        <dbReference type="ARBA" id="ARBA00022803"/>
    </source>
</evidence>
<protein>
    <submittedName>
        <fullName evidence="4">Tetratricopeptide repeat protein</fullName>
    </submittedName>
</protein>
<dbReference type="InterPro" id="IPR011990">
    <property type="entry name" value="TPR-like_helical_dom_sf"/>
</dbReference>
<dbReference type="Gene3D" id="3.40.50.10070">
    <property type="entry name" value="TolB, N-terminal domain"/>
    <property type="match status" value="1"/>
</dbReference>
<accession>A0AAE5CBG6</accession>
<dbReference type="SMART" id="SM00028">
    <property type="entry name" value="TPR"/>
    <property type="match status" value="6"/>
</dbReference>
<evidence type="ECO:0000313" key="4">
    <source>
        <dbReference type="EMBL" id="NIR75842.1"/>
    </source>
</evidence>
<dbReference type="EMBL" id="JAACAK010000096">
    <property type="protein sequence ID" value="NIR75842.1"/>
    <property type="molecule type" value="Genomic_DNA"/>
</dbReference>
<comment type="caution">
    <text evidence="4">The sequence shown here is derived from an EMBL/GenBank/DDBJ whole genome shotgun (WGS) entry which is preliminary data.</text>
</comment>
<feature type="repeat" description="TPR" evidence="3">
    <location>
        <begin position="341"/>
        <end position="374"/>
    </location>
</feature>
<dbReference type="Gene3D" id="1.25.40.10">
    <property type="entry name" value="Tetratricopeptide repeat domain"/>
    <property type="match status" value="3"/>
</dbReference>
<keyword evidence="2 3" id="KW-0802">TPR repeat</keyword>
<feature type="repeat" description="TPR" evidence="3">
    <location>
        <begin position="381"/>
        <end position="414"/>
    </location>
</feature>
<gene>
    <name evidence="4" type="ORF">GWO12_12140</name>
</gene>
<keyword evidence="1" id="KW-0677">Repeat</keyword>
<feature type="repeat" description="TPR" evidence="3">
    <location>
        <begin position="307"/>
        <end position="340"/>
    </location>
</feature>
<evidence type="ECO:0000256" key="3">
    <source>
        <dbReference type="PROSITE-ProRule" id="PRU00339"/>
    </source>
</evidence>
<dbReference type="GO" id="GO:0009279">
    <property type="term" value="C:cell outer membrane"/>
    <property type="evidence" value="ECO:0007669"/>
    <property type="project" value="TreeGrafter"/>
</dbReference>
<dbReference type="InterPro" id="IPR050498">
    <property type="entry name" value="Ycf3"/>
</dbReference>
<dbReference type="PROSITE" id="PS50005">
    <property type="entry name" value="TPR"/>
    <property type="match status" value="3"/>
</dbReference>